<dbReference type="SMART" id="SM00248">
    <property type="entry name" value="ANK"/>
    <property type="match status" value="3"/>
</dbReference>
<evidence type="ECO:0000313" key="9">
    <source>
        <dbReference type="Proteomes" id="UP000784294"/>
    </source>
</evidence>
<accession>A0A3S5FDZ0</accession>
<comment type="caution">
    <text evidence="8">The sequence shown here is derived from an EMBL/GenBank/DDBJ whole genome shotgun (WGS) entry which is preliminary data.</text>
</comment>
<evidence type="ECO:0000256" key="4">
    <source>
        <dbReference type="ARBA" id="ARBA00023303"/>
    </source>
</evidence>
<dbReference type="PROSITE" id="PS50088">
    <property type="entry name" value="ANK_REPEAT"/>
    <property type="match status" value="1"/>
</dbReference>
<keyword evidence="5" id="KW-0040">ANK repeat</keyword>
<dbReference type="OrthoDB" id="2373987at2759"/>
<reference evidence="8" key="1">
    <citation type="submission" date="2018-11" db="EMBL/GenBank/DDBJ databases">
        <authorList>
            <consortium name="Pathogen Informatics"/>
        </authorList>
    </citation>
    <scope>NUCLEOTIDE SEQUENCE</scope>
</reference>
<evidence type="ECO:0000256" key="3">
    <source>
        <dbReference type="ARBA" id="ARBA00023065"/>
    </source>
</evidence>
<gene>
    <name evidence="8" type="ORF">PXEA_LOCUS15446</name>
</gene>
<dbReference type="Proteomes" id="UP000784294">
    <property type="component" value="Unassembled WGS sequence"/>
</dbReference>
<feature type="compositionally biased region" description="Low complexity" evidence="6">
    <location>
        <begin position="400"/>
        <end position="421"/>
    </location>
</feature>
<dbReference type="InterPro" id="IPR002110">
    <property type="entry name" value="Ankyrin_rpt"/>
</dbReference>
<dbReference type="SMART" id="SM01420">
    <property type="entry name" value="TRP_2"/>
    <property type="match status" value="1"/>
</dbReference>
<dbReference type="PANTHER" id="PTHR10117">
    <property type="entry name" value="TRANSIENT RECEPTOR POTENTIAL CHANNEL"/>
    <property type="match status" value="1"/>
</dbReference>
<evidence type="ECO:0000256" key="1">
    <source>
        <dbReference type="ARBA" id="ARBA00022448"/>
    </source>
</evidence>
<dbReference type="GO" id="GO:0005886">
    <property type="term" value="C:plasma membrane"/>
    <property type="evidence" value="ECO:0007669"/>
    <property type="project" value="TreeGrafter"/>
</dbReference>
<dbReference type="Pfam" id="PF12796">
    <property type="entry name" value="Ank_2"/>
    <property type="match status" value="1"/>
</dbReference>
<dbReference type="PROSITE" id="PS50297">
    <property type="entry name" value="ANK_REP_REGION"/>
    <property type="match status" value="1"/>
</dbReference>
<keyword evidence="1" id="KW-0813">Transport</keyword>
<dbReference type="SUPFAM" id="SSF48403">
    <property type="entry name" value="Ankyrin repeat"/>
    <property type="match status" value="1"/>
</dbReference>
<dbReference type="EMBL" id="CAAALY010054226">
    <property type="protein sequence ID" value="VEL22006.1"/>
    <property type="molecule type" value="Genomic_DNA"/>
</dbReference>
<feature type="repeat" description="ANK" evidence="5">
    <location>
        <begin position="266"/>
        <end position="298"/>
    </location>
</feature>
<dbReference type="Pfam" id="PF00023">
    <property type="entry name" value="Ank"/>
    <property type="match status" value="1"/>
</dbReference>
<dbReference type="Pfam" id="PF08344">
    <property type="entry name" value="TRP_2"/>
    <property type="match status" value="1"/>
</dbReference>
<feature type="non-terminal residue" evidence="8">
    <location>
        <position position="1"/>
    </location>
</feature>
<dbReference type="GO" id="GO:0007338">
    <property type="term" value="P:single fertilization"/>
    <property type="evidence" value="ECO:0007669"/>
    <property type="project" value="TreeGrafter"/>
</dbReference>
<dbReference type="InterPro" id="IPR002153">
    <property type="entry name" value="TRPC_channel"/>
</dbReference>
<feature type="compositionally biased region" description="Low complexity" evidence="6">
    <location>
        <begin position="428"/>
        <end position="477"/>
    </location>
</feature>
<keyword evidence="9" id="KW-1185">Reference proteome</keyword>
<feature type="compositionally biased region" description="Basic residues" evidence="6">
    <location>
        <begin position="9"/>
        <end position="21"/>
    </location>
</feature>
<proteinExistence type="predicted"/>
<dbReference type="InterPro" id="IPR036770">
    <property type="entry name" value="Ankyrin_rpt-contain_sf"/>
</dbReference>
<evidence type="ECO:0000256" key="6">
    <source>
        <dbReference type="SAM" id="MobiDB-lite"/>
    </source>
</evidence>
<organism evidence="8 9">
    <name type="scientific">Protopolystoma xenopodis</name>
    <dbReference type="NCBI Taxonomy" id="117903"/>
    <lineage>
        <taxon>Eukaryota</taxon>
        <taxon>Metazoa</taxon>
        <taxon>Spiralia</taxon>
        <taxon>Lophotrochozoa</taxon>
        <taxon>Platyhelminthes</taxon>
        <taxon>Monogenea</taxon>
        <taxon>Polyopisthocotylea</taxon>
        <taxon>Polystomatidea</taxon>
        <taxon>Polystomatidae</taxon>
        <taxon>Protopolystoma</taxon>
    </lineage>
</organism>
<keyword evidence="3" id="KW-0406">Ion transport</keyword>
<dbReference type="PANTHER" id="PTHR10117:SF80">
    <property type="entry name" value="TRANSIENT-RECEPTOR-POTENTIAL-LIKE PROTEIN"/>
    <property type="match status" value="1"/>
</dbReference>
<dbReference type="AlphaFoldDB" id="A0A3S5FDZ0"/>
<dbReference type="Gene3D" id="1.25.40.20">
    <property type="entry name" value="Ankyrin repeat-containing domain"/>
    <property type="match status" value="1"/>
</dbReference>
<evidence type="ECO:0000256" key="5">
    <source>
        <dbReference type="PROSITE-ProRule" id="PRU00023"/>
    </source>
</evidence>
<evidence type="ECO:0000259" key="7">
    <source>
        <dbReference type="SMART" id="SM01420"/>
    </source>
</evidence>
<dbReference type="GO" id="GO:0034703">
    <property type="term" value="C:cation channel complex"/>
    <property type="evidence" value="ECO:0007669"/>
    <property type="project" value="TreeGrafter"/>
</dbReference>
<dbReference type="InterPro" id="IPR013555">
    <property type="entry name" value="TRP_dom"/>
</dbReference>
<keyword evidence="2" id="KW-0677">Repeat</keyword>
<protein>
    <recommendedName>
        <fullName evidence="7">Transient receptor ion channel domain-containing protein</fullName>
    </recommendedName>
</protein>
<evidence type="ECO:0000256" key="2">
    <source>
        <dbReference type="ARBA" id="ARBA00022737"/>
    </source>
</evidence>
<feature type="region of interest" description="Disordered" evidence="6">
    <location>
        <begin position="574"/>
        <end position="649"/>
    </location>
</feature>
<feature type="region of interest" description="Disordered" evidence="6">
    <location>
        <begin position="1"/>
        <end position="61"/>
    </location>
</feature>
<feature type="region of interest" description="Disordered" evidence="6">
    <location>
        <begin position="400"/>
        <end position="562"/>
    </location>
</feature>
<feature type="domain" description="Transient receptor ion channel" evidence="7">
    <location>
        <begin position="301"/>
        <end position="363"/>
    </location>
</feature>
<keyword evidence="4" id="KW-0407">Ion channel</keyword>
<feature type="compositionally biased region" description="Basic and acidic residues" evidence="6">
    <location>
        <begin position="38"/>
        <end position="55"/>
    </location>
</feature>
<dbReference type="GO" id="GO:0015279">
    <property type="term" value="F:store-operated calcium channel activity"/>
    <property type="evidence" value="ECO:0007669"/>
    <property type="project" value="TreeGrafter"/>
</dbReference>
<feature type="compositionally biased region" description="Basic and acidic residues" evidence="6">
    <location>
        <begin position="552"/>
        <end position="562"/>
    </location>
</feature>
<feature type="compositionally biased region" description="Basic residues" evidence="6">
    <location>
        <begin position="501"/>
        <end position="516"/>
    </location>
</feature>
<sequence length="688" mass="74731">MTGIVLPKTHIRPSQQHKFRCSPRTPADCRRAAKIRNASREPKKPGPRGPEEAFPRLRPTSGTRFRDWTAAASARMKPARPPLPNRAGRLVRTRIGLALPLDHSKRLSVARMLRRSSNQRSIKAAALSTSMSSSFIEGPFPSSHKLTPLERTFLDSAERGDKSTLARCLSCPRPVNVNCVNMLGRTAIQIAVDNENVEIVELLLRHPEIHIGDALLYAIQEGVYRIVEMLIDHGSISKEMLGTSWARPANISLNRLGNDESHDFASDISPVMLAAICNQFEILQLLLNRGARIDRPHQSSCDCDRCLYLLKHDSLKHTLQRINTYKALASPAWISLTSSDPLLTAFKLSWELCYLASRENEFKEMFNQLSEQCRRYACDLLDQCRSSGEVIALLNKYDSADSNNSSGSDSSTSSSSSSSSSSPPPSIYSPYSSHSPYSLHASPSSAASYPAPSPAPSSSAAAAAAASPFSSSSSSSSSDKDDNDDNHDKCEVANESPSCGVKKKKKKKGNKNKKNNKKVEAMPVSVRFRKGVENHEPPPKAPEATKQTGSRLESDQPRADGEMKMMMTNSAIKKRSLSGWDSPLRPDVGTAKVSVRSGDLTGAGYSDEAQRNRMTGCRGGSGSKEPEVCSGVPAKTTLGGRGAPREPAAEVRQTATAATGKKAGESEELFGPAELMGFSTLQNMALFK</sequence>
<evidence type="ECO:0000313" key="8">
    <source>
        <dbReference type="EMBL" id="VEL22006.1"/>
    </source>
</evidence>
<dbReference type="GO" id="GO:0070679">
    <property type="term" value="F:inositol 1,4,5 trisphosphate binding"/>
    <property type="evidence" value="ECO:0007669"/>
    <property type="project" value="TreeGrafter"/>
</dbReference>
<dbReference type="GO" id="GO:0051480">
    <property type="term" value="P:regulation of cytosolic calcium ion concentration"/>
    <property type="evidence" value="ECO:0007669"/>
    <property type="project" value="TreeGrafter"/>
</dbReference>
<name>A0A3S5FDZ0_9PLAT</name>